<evidence type="ECO:0000313" key="1">
    <source>
        <dbReference type="EMBL" id="ETI67742.1"/>
    </source>
</evidence>
<accession>A0AB94IL21</accession>
<protein>
    <submittedName>
        <fullName evidence="1">Uncharacterized protein</fullName>
    </submittedName>
</protein>
<proteinExistence type="predicted"/>
<dbReference type="EMBL" id="ALAN01000086">
    <property type="protein sequence ID" value="ETI67742.1"/>
    <property type="molecule type" value="Genomic_DNA"/>
</dbReference>
<gene>
    <name evidence="1" type="ORF">BAVI_15872</name>
</gene>
<comment type="caution">
    <text evidence="1">The sequence shown here is derived from an EMBL/GenBank/DDBJ whole genome shotgun (WGS) entry which is preliminary data.</text>
</comment>
<dbReference type="RefSeq" id="WP_024029355.1">
    <property type="nucleotide sequence ID" value="NZ_ALAN01000086.1"/>
</dbReference>
<sequence>MSKLGKAYVALSFFKKLKIDYKFDGGLFIEFPCFHCGNKLTMEAVTTLWVCSECANKGNIITLHQFLENQPGKQKNIQKQKIYNPRREFTEITNKLRRSATKYEDESFLTLLKKIETLIEFHEKKPS</sequence>
<dbReference type="Proteomes" id="UP000018877">
    <property type="component" value="Unassembled WGS sequence"/>
</dbReference>
<dbReference type="AlphaFoldDB" id="A0AB94IL21"/>
<name>A0AB94IL21_9BACI</name>
<reference evidence="1 2" key="1">
    <citation type="journal article" date="2014" name="Environ. Microbiol.">
        <title>The nitrate-ammonifying and nosZ-carrying bacterium Bacillus vireti is a potent source and sink for nitric and nitrous oxide under high nitrate conditions.</title>
        <authorList>
            <person name="Mania D."/>
            <person name="Heylen K."/>
            <person name="van Spanning R.J."/>
            <person name="Frostegard A."/>
        </authorList>
    </citation>
    <scope>NUCLEOTIDE SEQUENCE [LARGE SCALE GENOMIC DNA]</scope>
    <source>
        <strain evidence="1 2">LMG 21834</strain>
    </source>
</reference>
<organism evidence="1 2">
    <name type="scientific">Neobacillus vireti LMG 21834</name>
    <dbReference type="NCBI Taxonomy" id="1131730"/>
    <lineage>
        <taxon>Bacteria</taxon>
        <taxon>Bacillati</taxon>
        <taxon>Bacillota</taxon>
        <taxon>Bacilli</taxon>
        <taxon>Bacillales</taxon>
        <taxon>Bacillaceae</taxon>
        <taxon>Neobacillus</taxon>
    </lineage>
</organism>
<evidence type="ECO:0000313" key="2">
    <source>
        <dbReference type="Proteomes" id="UP000018877"/>
    </source>
</evidence>
<keyword evidence="2" id="KW-1185">Reference proteome</keyword>